<proteinExistence type="predicted"/>
<evidence type="ECO:0000313" key="3">
    <source>
        <dbReference type="Proteomes" id="UP000703269"/>
    </source>
</evidence>
<reference evidence="2 3" key="1">
    <citation type="submission" date="2021-08" db="EMBL/GenBank/DDBJ databases">
        <title>Draft Genome Sequence of Phanerochaete sordida strain YK-624.</title>
        <authorList>
            <person name="Mori T."/>
            <person name="Dohra H."/>
            <person name="Suzuki T."/>
            <person name="Kawagishi H."/>
            <person name="Hirai H."/>
        </authorList>
    </citation>
    <scope>NUCLEOTIDE SEQUENCE [LARGE SCALE GENOMIC DNA]</scope>
    <source>
        <strain evidence="2 3">YK-624</strain>
    </source>
</reference>
<dbReference type="AlphaFoldDB" id="A0A9P3LLA5"/>
<feature type="region of interest" description="Disordered" evidence="1">
    <location>
        <begin position="1"/>
        <end position="27"/>
    </location>
</feature>
<evidence type="ECO:0000313" key="2">
    <source>
        <dbReference type="EMBL" id="GJE99493.1"/>
    </source>
</evidence>
<protein>
    <submittedName>
        <fullName evidence="2">Uncharacterized protein</fullName>
    </submittedName>
</protein>
<accession>A0A9P3LLA5</accession>
<evidence type="ECO:0000256" key="1">
    <source>
        <dbReference type="SAM" id="MobiDB-lite"/>
    </source>
</evidence>
<dbReference type="EMBL" id="BPQB01000111">
    <property type="protein sequence ID" value="GJE99493.1"/>
    <property type="molecule type" value="Genomic_DNA"/>
</dbReference>
<keyword evidence="3" id="KW-1185">Reference proteome</keyword>
<gene>
    <name evidence="2" type="ORF">PsYK624_157570</name>
</gene>
<comment type="caution">
    <text evidence="2">The sequence shown here is derived from an EMBL/GenBank/DDBJ whole genome shotgun (WGS) entry which is preliminary data.</text>
</comment>
<sequence length="123" mass="13547">MSTKSAGPTDQPNRAYSAAREQTSEDRAVLQSASRERALMKACARAITSSESSVDGAVASKRTLVCFASRLPLSQQESWRSLDFAAYSASRLHVGELARSHRCDVRDLGNALQRMHPGRYLLY</sequence>
<organism evidence="2 3">
    <name type="scientific">Phanerochaete sordida</name>
    <dbReference type="NCBI Taxonomy" id="48140"/>
    <lineage>
        <taxon>Eukaryota</taxon>
        <taxon>Fungi</taxon>
        <taxon>Dikarya</taxon>
        <taxon>Basidiomycota</taxon>
        <taxon>Agaricomycotina</taxon>
        <taxon>Agaricomycetes</taxon>
        <taxon>Polyporales</taxon>
        <taxon>Phanerochaetaceae</taxon>
        <taxon>Phanerochaete</taxon>
    </lineage>
</organism>
<dbReference type="Proteomes" id="UP000703269">
    <property type="component" value="Unassembled WGS sequence"/>
</dbReference>
<name>A0A9P3LLA5_9APHY</name>
<feature type="compositionally biased region" description="Polar residues" evidence="1">
    <location>
        <begin position="1"/>
        <end position="14"/>
    </location>
</feature>